<evidence type="ECO:0000313" key="1">
    <source>
        <dbReference type="EMBL" id="NCJ06676.1"/>
    </source>
</evidence>
<proteinExistence type="predicted"/>
<gene>
    <name evidence="1" type="ORF">GS597_09185</name>
</gene>
<evidence type="ECO:0000313" key="2">
    <source>
        <dbReference type="Proteomes" id="UP000607397"/>
    </source>
</evidence>
<dbReference type="EMBL" id="WVIC01000015">
    <property type="protein sequence ID" value="NCJ06676.1"/>
    <property type="molecule type" value="Genomic_DNA"/>
</dbReference>
<comment type="caution">
    <text evidence="1">The sequence shown here is derived from an EMBL/GenBank/DDBJ whole genome shotgun (WGS) entry which is preliminary data.</text>
</comment>
<accession>A0A8K1ZYY4</accession>
<name>A0A8K1ZYY4_9CYAN</name>
<dbReference type="RefSeq" id="WP_161825154.1">
    <property type="nucleotide sequence ID" value="NZ_WVIC01000015.1"/>
</dbReference>
<protein>
    <submittedName>
        <fullName evidence="1">Uncharacterized protein</fullName>
    </submittedName>
</protein>
<reference evidence="1" key="1">
    <citation type="submission" date="2019-12" db="EMBL/GenBank/DDBJ databases">
        <title>High-Quality draft genome sequences of three cyanobacteria isolated from the limestone walls of the Old Cathedral of Coimbra.</title>
        <authorList>
            <person name="Tiago I."/>
            <person name="Soares F."/>
            <person name="Portugal A."/>
        </authorList>
    </citation>
    <scope>NUCLEOTIDE SEQUENCE [LARGE SCALE GENOMIC DNA]</scope>
    <source>
        <strain evidence="1">C</strain>
    </source>
</reference>
<sequence length="164" mass="18420">MNTATYKNDFRQFWMESGVLQSADTASQVPDEVWDKACTISEAVSFVQRLGCAGRSQHVVGSDYHETVLAVLRFAVECYGEEFPELLRGARSERPDAECKILFGSTDRAVAEQYGPVRSYRNVRGLRTASLVLSVVMGDYSQADEEIIFFPENRLACNNNCTRE</sequence>
<keyword evidence="2" id="KW-1185">Reference proteome</keyword>
<dbReference type="Proteomes" id="UP000607397">
    <property type="component" value="Unassembled WGS sequence"/>
</dbReference>
<dbReference type="AlphaFoldDB" id="A0A8K1ZYY4"/>
<organism evidence="1 2">
    <name type="scientific">Petrachloros mirabilis ULC683</name>
    <dbReference type="NCBI Taxonomy" id="2781853"/>
    <lineage>
        <taxon>Bacteria</taxon>
        <taxon>Bacillati</taxon>
        <taxon>Cyanobacteriota</taxon>
        <taxon>Cyanophyceae</taxon>
        <taxon>Synechococcales</taxon>
        <taxon>Petrachlorosaceae</taxon>
        <taxon>Petrachloros</taxon>
        <taxon>Petrachloros mirabilis</taxon>
    </lineage>
</organism>